<keyword evidence="1" id="KW-0812">Transmembrane</keyword>
<dbReference type="EMBL" id="CP132942">
    <property type="protein sequence ID" value="XCB31535.1"/>
    <property type="molecule type" value="Genomic_DNA"/>
</dbReference>
<dbReference type="Pfam" id="PF11721">
    <property type="entry name" value="Malectin"/>
    <property type="match status" value="1"/>
</dbReference>
<sequence>MAAGGTIFESEHALGDDLELERAELDWLLTSGVLGRSANIARVLKYVCEERFGGRADQIKEYNIAVEALGRRPSFDPQTDTIVRVTVHSLRKRLNDIYQTAGASRPFRVVMPPGHYVPIFVPAKTPAPENHPPEAEHLVESVQSPPAQSPIFTSPVELEYHPGNRGRVGLWIGVALVAIVCFTMWTLRTRLPKMQEPVVGAATSAPSGPPPDQIRALMGVDRKPYTDRSGLTWSFARYCEGGTNTQLSNLRVGGTEDPYLYQSGVRGIAHCIFPVKQGTYEIHLHFAEASDLEAATRPATFSINAGPHIGFDVVSEAGGDGIATSTIVTGVTPENDGAIHLDYISEVSLLNAVEILPESSGKQVLVRLLAGPASMLDSNKQFWLSDRYFSGGRRGQTPQQARLADLGMYAFDRIGRFRYNIPAVPFAKYRLRLYFREPWFGRENGGIGGLGSRVFDVACNGSMLLKDFDILREGGSAPVVKTFEGIQASADGRIELSFLPVVNYAVVNAIEVIPED</sequence>
<proteinExistence type="predicted"/>
<dbReference type="RefSeq" id="WP_353062380.1">
    <property type="nucleotide sequence ID" value="NZ_CP132942.1"/>
</dbReference>
<dbReference type="AlphaFoldDB" id="A0AAU7ZLW9"/>
<evidence type="ECO:0000256" key="1">
    <source>
        <dbReference type="SAM" id="Phobius"/>
    </source>
</evidence>
<dbReference type="KEGG" id="tpsc:RBB77_13845"/>
<name>A0AAU7ZLW9_9BACT</name>
<accession>A0AAU7ZLW9</accession>
<evidence type="ECO:0000259" key="2">
    <source>
        <dbReference type="Pfam" id="PF11721"/>
    </source>
</evidence>
<organism evidence="3">
    <name type="scientific">Tunturiibacter psychrotolerans</name>
    <dbReference type="NCBI Taxonomy" id="3069686"/>
    <lineage>
        <taxon>Bacteria</taxon>
        <taxon>Pseudomonadati</taxon>
        <taxon>Acidobacteriota</taxon>
        <taxon>Terriglobia</taxon>
        <taxon>Terriglobales</taxon>
        <taxon>Acidobacteriaceae</taxon>
        <taxon>Tunturiibacter</taxon>
    </lineage>
</organism>
<dbReference type="InterPro" id="IPR021720">
    <property type="entry name" value="Malectin_dom"/>
</dbReference>
<feature type="transmembrane region" description="Helical" evidence="1">
    <location>
        <begin position="168"/>
        <end position="187"/>
    </location>
</feature>
<keyword evidence="1" id="KW-0472">Membrane</keyword>
<gene>
    <name evidence="3" type="ORF">RBB77_13845</name>
</gene>
<dbReference type="Gene3D" id="2.60.120.430">
    <property type="entry name" value="Galactose-binding lectin"/>
    <property type="match status" value="2"/>
</dbReference>
<protein>
    <submittedName>
        <fullName evidence="3">Malectin domain-containing carbohydrate-binding protein</fullName>
    </submittedName>
</protein>
<reference evidence="3" key="1">
    <citation type="submission" date="2023-08" db="EMBL/GenBank/DDBJ databases">
        <authorList>
            <person name="Messyasz A."/>
            <person name="Mannisto M.K."/>
            <person name="Kerkhof L.J."/>
            <person name="Haggblom M."/>
        </authorList>
    </citation>
    <scope>NUCLEOTIDE SEQUENCE</scope>
    <source>
        <strain evidence="3">X5P6</strain>
    </source>
</reference>
<reference evidence="3" key="2">
    <citation type="journal article" date="2024" name="Environ. Microbiol.">
        <title>Genome analysis and description of Tunturibacter gen. nov. expands the diversity of Terriglobia in tundra soils.</title>
        <authorList>
            <person name="Messyasz A."/>
            <person name="Mannisto M.K."/>
            <person name="Kerkhof L.J."/>
            <person name="Haggblom M.M."/>
        </authorList>
    </citation>
    <scope>NUCLEOTIDE SEQUENCE</scope>
    <source>
        <strain evidence="3">X5P6</strain>
    </source>
</reference>
<feature type="domain" description="Malectin" evidence="2">
    <location>
        <begin position="376"/>
        <end position="480"/>
    </location>
</feature>
<evidence type="ECO:0000313" key="3">
    <source>
        <dbReference type="EMBL" id="XCB31535.1"/>
    </source>
</evidence>
<keyword evidence="1" id="KW-1133">Transmembrane helix</keyword>